<feature type="region of interest" description="Disordered" evidence="1">
    <location>
        <begin position="39"/>
        <end position="70"/>
    </location>
</feature>
<keyword evidence="4" id="KW-1185">Reference proteome</keyword>
<evidence type="ECO:0000313" key="4">
    <source>
        <dbReference type="Proteomes" id="UP000754495"/>
    </source>
</evidence>
<feature type="transmembrane region" description="Helical" evidence="2">
    <location>
        <begin position="12"/>
        <end position="34"/>
    </location>
</feature>
<reference evidence="3 4" key="1">
    <citation type="submission" date="2020-03" db="EMBL/GenBank/DDBJ databases">
        <title>Sequencing the genomes of 1000 actinobacteria strains.</title>
        <authorList>
            <person name="Klenk H.-P."/>
        </authorList>
    </citation>
    <scope>NUCLEOTIDE SEQUENCE [LARGE SCALE GENOMIC DNA]</scope>
    <source>
        <strain evidence="3 4">DSM 45668</strain>
    </source>
</reference>
<dbReference type="EMBL" id="JAANOU010000001">
    <property type="protein sequence ID" value="NIH82150.1"/>
    <property type="molecule type" value="Genomic_DNA"/>
</dbReference>
<evidence type="ECO:0000256" key="1">
    <source>
        <dbReference type="SAM" id="MobiDB-lite"/>
    </source>
</evidence>
<keyword evidence="2" id="KW-1133">Transmembrane helix</keyword>
<name>A0ABX0T2M5_9PSEU</name>
<comment type="caution">
    <text evidence="3">The sequence shown here is derived from an EMBL/GenBank/DDBJ whole genome shotgun (WGS) entry which is preliminary data.</text>
</comment>
<organism evidence="3 4">
    <name type="scientific">Amycolatopsis viridis</name>
    <dbReference type="NCBI Taxonomy" id="185678"/>
    <lineage>
        <taxon>Bacteria</taxon>
        <taxon>Bacillati</taxon>
        <taxon>Actinomycetota</taxon>
        <taxon>Actinomycetes</taxon>
        <taxon>Pseudonocardiales</taxon>
        <taxon>Pseudonocardiaceae</taxon>
        <taxon>Amycolatopsis</taxon>
    </lineage>
</organism>
<protein>
    <submittedName>
        <fullName evidence="3">Uncharacterized protein</fullName>
    </submittedName>
</protein>
<feature type="compositionally biased region" description="Low complexity" evidence="1">
    <location>
        <begin position="49"/>
        <end position="61"/>
    </location>
</feature>
<keyword evidence="2" id="KW-0812">Transmembrane</keyword>
<sequence length="204" mass="20898">MSTFARRQRRELNLGIAIVVVLALGLAVSAAGYLRTSNAGLPDPPDAKPAPADSAGALVEPPGAPGPGGPFQLAALRSTVFLPQPLVDVLTTAGLPDAVRRTGVRADATTTLFALVTTDAPAAVAAYGQGMADQGLTTDRELSLRGVIVHRTPMGTAPARFGTAYVLYDRVVVVETTGSGETARDVFRATLDRQIALAPPAGGS</sequence>
<evidence type="ECO:0000256" key="2">
    <source>
        <dbReference type="SAM" id="Phobius"/>
    </source>
</evidence>
<dbReference type="Proteomes" id="UP000754495">
    <property type="component" value="Unassembled WGS sequence"/>
</dbReference>
<dbReference type="RefSeq" id="WP_167118967.1">
    <property type="nucleotide sequence ID" value="NZ_JAANOU010000001.1"/>
</dbReference>
<keyword evidence="2" id="KW-0472">Membrane</keyword>
<proteinExistence type="predicted"/>
<gene>
    <name evidence="3" type="ORF">FHX46_004680</name>
</gene>
<accession>A0ABX0T2M5</accession>
<evidence type="ECO:0000313" key="3">
    <source>
        <dbReference type="EMBL" id="NIH82150.1"/>
    </source>
</evidence>